<evidence type="ECO:0000313" key="2">
    <source>
        <dbReference type="EMBL" id="TJZ67441.1"/>
    </source>
</evidence>
<protein>
    <submittedName>
        <fullName evidence="2">Phosphopantetheine attachment domain protein</fullName>
    </submittedName>
</protein>
<reference evidence="2 3" key="1">
    <citation type="submission" date="2019-04" db="EMBL/GenBank/DDBJ databases">
        <title>Chitiniphilus eburnea sp. nov., a novel chitinolytic bacterium isolated from aquaculture sludge.</title>
        <authorList>
            <person name="Sheng M."/>
        </authorList>
    </citation>
    <scope>NUCLEOTIDE SEQUENCE [LARGE SCALE GENOMIC DNA]</scope>
    <source>
        <strain evidence="2 3">HX-2-15</strain>
    </source>
</reference>
<dbReference type="SUPFAM" id="SSF47336">
    <property type="entry name" value="ACP-like"/>
    <property type="match status" value="1"/>
</dbReference>
<comment type="caution">
    <text evidence="2">The sequence shown here is derived from an EMBL/GenBank/DDBJ whole genome shotgun (WGS) entry which is preliminary data.</text>
</comment>
<organism evidence="2 3">
    <name type="scientific">Chitiniphilus eburneus</name>
    <dbReference type="NCBI Taxonomy" id="2571148"/>
    <lineage>
        <taxon>Bacteria</taxon>
        <taxon>Pseudomonadati</taxon>
        <taxon>Pseudomonadota</taxon>
        <taxon>Betaproteobacteria</taxon>
        <taxon>Neisseriales</taxon>
        <taxon>Chitinibacteraceae</taxon>
        <taxon>Chitiniphilus</taxon>
    </lineage>
</organism>
<accession>A0A4U0PHI2</accession>
<dbReference type="AlphaFoldDB" id="A0A4U0PHI2"/>
<dbReference type="InterPro" id="IPR009081">
    <property type="entry name" value="PP-bd_ACP"/>
</dbReference>
<sequence>MNAPLPHFDRARFDADIAALLRLAPAELAGIDDPIDAGLDSVRLMVLVENWRRQGVAVAFVELVEHRSFDAWWALIAARR</sequence>
<evidence type="ECO:0000313" key="3">
    <source>
        <dbReference type="Proteomes" id="UP000310016"/>
    </source>
</evidence>
<dbReference type="Proteomes" id="UP000310016">
    <property type="component" value="Unassembled WGS sequence"/>
</dbReference>
<evidence type="ECO:0000259" key="1">
    <source>
        <dbReference type="Pfam" id="PF00550"/>
    </source>
</evidence>
<keyword evidence="3" id="KW-1185">Reference proteome</keyword>
<gene>
    <name evidence="2" type="ORF">FAZ21_16350</name>
</gene>
<dbReference type="InterPro" id="IPR036736">
    <property type="entry name" value="ACP-like_sf"/>
</dbReference>
<name>A0A4U0PHI2_9NEIS</name>
<dbReference type="Gene3D" id="1.10.1200.10">
    <property type="entry name" value="ACP-like"/>
    <property type="match status" value="1"/>
</dbReference>
<dbReference type="RefSeq" id="WP_136774519.1">
    <property type="nucleotide sequence ID" value="NZ_CP156074.1"/>
</dbReference>
<proteinExistence type="predicted"/>
<dbReference type="OrthoDB" id="2455700at2"/>
<dbReference type="Pfam" id="PF00550">
    <property type="entry name" value="PP-binding"/>
    <property type="match status" value="1"/>
</dbReference>
<feature type="domain" description="Carrier" evidence="1">
    <location>
        <begin position="17"/>
        <end position="71"/>
    </location>
</feature>
<dbReference type="EMBL" id="SUMF01000027">
    <property type="protein sequence ID" value="TJZ67441.1"/>
    <property type="molecule type" value="Genomic_DNA"/>
</dbReference>